<feature type="domain" description="DNA polymerase III beta sliding clamp C-terminal" evidence="1">
    <location>
        <begin position="1"/>
        <end position="42"/>
    </location>
</feature>
<evidence type="ECO:0000259" key="1">
    <source>
        <dbReference type="Pfam" id="PF02768"/>
    </source>
</evidence>
<dbReference type="InterPro" id="IPR046938">
    <property type="entry name" value="DNA_clamp_sf"/>
</dbReference>
<dbReference type="GO" id="GO:0006260">
    <property type="term" value="P:DNA replication"/>
    <property type="evidence" value="ECO:0007669"/>
    <property type="project" value="InterPro"/>
</dbReference>
<dbReference type="EC" id="2.7.7.7" evidence="2"/>
<dbReference type="GO" id="GO:0003887">
    <property type="term" value="F:DNA-directed DNA polymerase activity"/>
    <property type="evidence" value="ECO:0007669"/>
    <property type="project" value="UniProtKB-EC"/>
</dbReference>
<evidence type="ECO:0000313" key="2">
    <source>
        <dbReference type="EMBL" id="GAY77231.1"/>
    </source>
</evidence>
<keyword evidence="2" id="KW-0548">Nucleotidyltransferase</keyword>
<proteinExistence type="predicted"/>
<comment type="caution">
    <text evidence="2">The sequence shown here is derived from an EMBL/GenBank/DDBJ whole genome shotgun (WGS) entry which is preliminary data.</text>
</comment>
<dbReference type="EMBL" id="BEXB01000023">
    <property type="protein sequence ID" value="GAY77231.1"/>
    <property type="molecule type" value="Genomic_DNA"/>
</dbReference>
<dbReference type="InterPro" id="IPR022635">
    <property type="entry name" value="DNA_polIII_beta_C"/>
</dbReference>
<dbReference type="GO" id="GO:0003677">
    <property type="term" value="F:DNA binding"/>
    <property type="evidence" value="ECO:0007669"/>
    <property type="project" value="InterPro"/>
</dbReference>
<evidence type="ECO:0000313" key="3">
    <source>
        <dbReference type="Proteomes" id="UP000319716"/>
    </source>
</evidence>
<dbReference type="Pfam" id="PF02768">
    <property type="entry name" value="DNA_pol3_beta_3"/>
    <property type="match status" value="1"/>
</dbReference>
<dbReference type="AlphaFoldDB" id="A0A4Y1ZE56"/>
<accession>A0A4Y1ZE56</accession>
<keyword evidence="2" id="KW-0808">Transferase</keyword>
<dbReference type="SUPFAM" id="SSF55979">
    <property type="entry name" value="DNA clamp"/>
    <property type="match status" value="1"/>
</dbReference>
<sequence length="44" mass="5021">MMDALGKMDAQSVRIHFVGPMRPIIIRPIGDENILMLILPIRTF</sequence>
<reference evidence="2 3" key="1">
    <citation type="submission" date="2017-11" db="EMBL/GenBank/DDBJ databases">
        <title>Draft Genome Sequence of Sporolactobacillus inulinus NBRC 111894 Isolated from Koso, a Japanese Sugar-Vegetable Fermented Beverage.</title>
        <authorList>
            <person name="Chiou T.Y."/>
            <person name="Oshima K."/>
            <person name="Suda W."/>
            <person name="Hattori M."/>
            <person name="Takahashi T."/>
        </authorList>
    </citation>
    <scope>NUCLEOTIDE SEQUENCE [LARGE SCALE GENOMIC DNA]</scope>
    <source>
        <strain evidence="2 3">NBRC111894</strain>
    </source>
</reference>
<dbReference type="GO" id="GO:0009360">
    <property type="term" value="C:DNA polymerase III complex"/>
    <property type="evidence" value="ECO:0007669"/>
    <property type="project" value="InterPro"/>
</dbReference>
<gene>
    <name evidence="2" type="ORF">NBRC111894_2785</name>
</gene>
<dbReference type="GO" id="GO:0008408">
    <property type="term" value="F:3'-5' exonuclease activity"/>
    <property type="evidence" value="ECO:0007669"/>
    <property type="project" value="InterPro"/>
</dbReference>
<name>A0A4Y1ZE56_9BACL</name>
<dbReference type="Gene3D" id="3.70.10.10">
    <property type="match status" value="1"/>
</dbReference>
<organism evidence="2 3">
    <name type="scientific">Sporolactobacillus inulinus</name>
    <dbReference type="NCBI Taxonomy" id="2078"/>
    <lineage>
        <taxon>Bacteria</taxon>
        <taxon>Bacillati</taxon>
        <taxon>Bacillota</taxon>
        <taxon>Bacilli</taxon>
        <taxon>Bacillales</taxon>
        <taxon>Sporolactobacillaceae</taxon>
        <taxon>Sporolactobacillus</taxon>
    </lineage>
</organism>
<protein>
    <submittedName>
        <fullName evidence="2">DNA polymerase III beta subunit</fullName>
        <ecNumber evidence="2">2.7.7.7</ecNumber>
    </submittedName>
</protein>
<dbReference type="Proteomes" id="UP000319716">
    <property type="component" value="Unassembled WGS sequence"/>
</dbReference>